<organism evidence="1 2">
    <name type="scientific">Cryptosporangium aurantiacum</name>
    <dbReference type="NCBI Taxonomy" id="134849"/>
    <lineage>
        <taxon>Bacteria</taxon>
        <taxon>Bacillati</taxon>
        <taxon>Actinomycetota</taxon>
        <taxon>Actinomycetes</taxon>
        <taxon>Cryptosporangiales</taxon>
        <taxon>Cryptosporangiaceae</taxon>
        <taxon>Cryptosporangium</taxon>
    </lineage>
</organism>
<name>A0A1M7NMC8_9ACTN</name>
<sequence length="39" mass="3840">MAAETCKKCKGRGATAHSAGGSGYTYKRCASCGGSGVAR</sequence>
<reference evidence="1 2" key="1">
    <citation type="submission" date="2016-11" db="EMBL/GenBank/DDBJ databases">
        <authorList>
            <person name="Jaros S."/>
            <person name="Januszkiewicz K."/>
            <person name="Wedrychowicz H."/>
        </authorList>
    </citation>
    <scope>NUCLEOTIDE SEQUENCE [LARGE SCALE GENOMIC DNA]</scope>
    <source>
        <strain evidence="1 2">DSM 46144</strain>
    </source>
</reference>
<dbReference type="AlphaFoldDB" id="A0A1M7NMC8"/>
<dbReference type="Proteomes" id="UP000184440">
    <property type="component" value="Unassembled WGS sequence"/>
</dbReference>
<gene>
    <name evidence="1" type="ORF">SAMN05443668_102726</name>
</gene>
<evidence type="ECO:0000313" key="2">
    <source>
        <dbReference type="Proteomes" id="UP000184440"/>
    </source>
</evidence>
<proteinExistence type="predicted"/>
<keyword evidence="2" id="KW-1185">Reference proteome</keyword>
<accession>A0A1M7NMC8</accession>
<protein>
    <submittedName>
        <fullName evidence="1">Uncharacterized protein</fullName>
    </submittedName>
</protein>
<dbReference type="EMBL" id="FRCS01000002">
    <property type="protein sequence ID" value="SHN05093.1"/>
    <property type="molecule type" value="Genomic_DNA"/>
</dbReference>
<dbReference type="STRING" id="134849.SAMN05443668_102726"/>
<evidence type="ECO:0000313" key="1">
    <source>
        <dbReference type="EMBL" id="SHN05093.1"/>
    </source>
</evidence>